<comment type="caution">
    <text evidence="3">The sequence shown here is derived from an EMBL/GenBank/DDBJ whole genome shotgun (WGS) entry which is preliminary data.</text>
</comment>
<name>A0A972NXF6_9BURK</name>
<feature type="compositionally biased region" description="Basic and acidic residues" evidence="1">
    <location>
        <begin position="23"/>
        <end position="37"/>
    </location>
</feature>
<dbReference type="Proteomes" id="UP000655523">
    <property type="component" value="Unassembled WGS sequence"/>
</dbReference>
<dbReference type="InterPro" id="IPR036390">
    <property type="entry name" value="WH_DNA-bd_sf"/>
</dbReference>
<dbReference type="InterPro" id="IPR000835">
    <property type="entry name" value="HTH_MarR-typ"/>
</dbReference>
<feature type="region of interest" description="Disordered" evidence="1">
    <location>
        <begin position="1"/>
        <end position="37"/>
    </location>
</feature>
<dbReference type="Gene3D" id="1.10.10.10">
    <property type="entry name" value="Winged helix-like DNA-binding domain superfamily/Winged helix DNA-binding domain"/>
    <property type="match status" value="1"/>
</dbReference>
<feature type="domain" description="HTH marR-type" evidence="2">
    <location>
        <begin position="1"/>
        <end position="37"/>
    </location>
</feature>
<evidence type="ECO:0000313" key="4">
    <source>
        <dbReference type="Proteomes" id="UP000655523"/>
    </source>
</evidence>
<evidence type="ECO:0000313" key="3">
    <source>
        <dbReference type="EMBL" id="NPT60139.1"/>
    </source>
</evidence>
<accession>A0A972NXF6</accession>
<proteinExistence type="predicted"/>
<dbReference type="GO" id="GO:0003700">
    <property type="term" value="F:DNA-binding transcription factor activity"/>
    <property type="evidence" value="ECO:0007669"/>
    <property type="project" value="InterPro"/>
</dbReference>
<feature type="compositionally biased region" description="Basic and acidic residues" evidence="1">
    <location>
        <begin position="1"/>
        <end position="15"/>
    </location>
</feature>
<organism evidence="3 4">
    <name type="scientific">Paraburkholderia elongata</name>
    <dbReference type="NCBI Taxonomy" id="2675747"/>
    <lineage>
        <taxon>Bacteria</taxon>
        <taxon>Pseudomonadati</taxon>
        <taxon>Pseudomonadota</taxon>
        <taxon>Betaproteobacteria</taxon>
        <taxon>Burkholderiales</taxon>
        <taxon>Burkholderiaceae</taxon>
        <taxon>Paraburkholderia</taxon>
    </lineage>
</organism>
<sequence length="37" mass="4385">MEKRGLLKSTRDPKDRRKYHVSLTDDGKRPVDESIQE</sequence>
<dbReference type="SUPFAM" id="SSF46785">
    <property type="entry name" value="Winged helix' DNA-binding domain"/>
    <property type="match status" value="1"/>
</dbReference>
<dbReference type="PROSITE" id="PS50995">
    <property type="entry name" value="HTH_MARR_2"/>
    <property type="match status" value="1"/>
</dbReference>
<gene>
    <name evidence="3" type="ORF">GNZ13_37710</name>
</gene>
<protein>
    <submittedName>
        <fullName evidence="3">Winged helix DNA-binding protein</fullName>
    </submittedName>
</protein>
<dbReference type="Pfam" id="PF13463">
    <property type="entry name" value="HTH_27"/>
    <property type="match status" value="1"/>
</dbReference>
<keyword evidence="3" id="KW-0238">DNA-binding</keyword>
<reference evidence="3 4" key="1">
    <citation type="submission" date="2019-11" db="EMBL/GenBank/DDBJ databases">
        <title>Metabolism of dissolved organic matter in forest soils.</title>
        <authorList>
            <person name="Cyle K.T."/>
            <person name="Wilhelm R.C."/>
            <person name="Martinez C.E."/>
        </authorList>
    </citation>
    <scope>NUCLEOTIDE SEQUENCE [LARGE SCALE GENOMIC DNA]</scope>
    <source>
        <strain evidence="3 4">5N</strain>
    </source>
</reference>
<dbReference type="AlphaFoldDB" id="A0A972NXF6"/>
<dbReference type="EMBL" id="WOEZ01000210">
    <property type="protein sequence ID" value="NPT60139.1"/>
    <property type="molecule type" value="Genomic_DNA"/>
</dbReference>
<keyword evidence="4" id="KW-1185">Reference proteome</keyword>
<dbReference type="RefSeq" id="WP_172174491.1">
    <property type="nucleotide sequence ID" value="NZ_WOEZ01000210.1"/>
</dbReference>
<evidence type="ECO:0000259" key="2">
    <source>
        <dbReference type="PROSITE" id="PS50995"/>
    </source>
</evidence>
<evidence type="ECO:0000256" key="1">
    <source>
        <dbReference type="SAM" id="MobiDB-lite"/>
    </source>
</evidence>
<dbReference type="InterPro" id="IPR036388">
    <property type="entry name" value="WH-like_DNA-bd_sf"/>
</dbReference>
<dbReference type="GO" id="GO:0003677">
    <property type="term" value="F:DNA binding"/>
    <property type="evidence" value="ECO:0007669"/>
    <property type="project" value="UniProtKB-KW"/>
</dbReference>